<protein>
    <submittedName>
        <fullName evidence="2">Uncharacterized protein</fullName>
    </submittedName>
</protein>
<keyword evidence="1" id="KW-0472">Membrane</keyword>
<dbReference type="EMBL" id="CAKOAT010085154">
    <property type="protein sequence ID" value="CAH8316801.1"/>
    <property type="molecule type" value="Genomic_DNA"/>
</dbReference>
<proteinExistence type="predicted"/>
<feature type="transmembrane region" description="Helical" evidence="1">
    <location>
        <begin position="153"/>
        <end position="174"/>
    </location>
</feature>
<comment type="caution">
    <text evidence="2">The sequence shown here is derived from an EMBL/GenBank/DDBJ whole genome shotgun (WGS) entry which is preliminary data.</text>
</comment>
<evidence type="ECO:0000313" key="2">
    <source>
        <dbReference type="EMBL" id="CAH8316801.1"/>
    </source>
</evidence>
<accession>A0ABC8J7R3</accession>
<organism evidence="2 3">
    <name type="scientific">Eruca vesicaria subsp. sativa</name>
    <name type="common">Garden rocket</name>
    <name type="synonym">Eruca sativa</name>
    <dbReference type="NCBI Taxonomy" id="29727"/>
    <lineage>
        <taxon>Eukaryota</taxon>
        <taxon>Viridiplantae</taxon>
        <taxon>Streptophyta</taxon>
        <taxon>Embryophyta</taxon>
        <taxon>Tracheophyta</taxon>
        <taxon>Spermatophyta</taxon>
        <taxon>Magnoliopsida</taxon>
        <taxon>eudicotyledons</taxon>
        <taxon>Gunneridae</taxon>
        <taxon>Pentapetalae</taxon>
        <taxon>rosids</taxon>
        <taxon>malvids</taxon>
        <taxon>Brassicales</taxon>
        <taxon>Brassicaceae</taxon>
        <taxon>Brassiceae</taxon>
        <taxon>Eruca</taxon>
    </lineage>
</organism>
<gene>
    <name evidence="2" type="ORF">ERUC_LOCUS7755</name>
</gene>
<evidence type="ECO:0000313" key="3">
    <source>
        <dbReference type="Proteomes" id="UP001642260"/>
    </source>
</evidence>
<evidence type="ECO:0000256" key="1">
    <source>
        <dbReference type="SAM" id="Phobius"/>
    </source>
</evidence>
<name>A0ABC8J7R3_ERUVS</name>
<keyword evidence="1" id="KW-0812">Transmembrane</keyword>
<dbReference type="Proteomes" id="UP001642260">
    <property type="component" value="Unassembled WGS sequence"/>
</dbReference>
<dbReference type="PANTHER" id="PTHR34125:SF7">
    <property type="entry name" value="TRANSMEMBRANE PROTEIN"/>
    <property type="match status" value="1"/>
</dbReference>
<feature type="transmembrane region" description="Helical" evidence="1">
    <location>
        <begin position="125"/>
        <end position="147"/>
    </location>
</feature>
<dbReference type="AlphaFoldDB" id="A0ABC8J7R3"/>
<keyword evidence="3" id="KW-1185">Reference proteome</keyword>
<sequence length="201" mass="22688">MGNWILTLRSKHGNIVLDDASTEKIKESPQEAAEQKTGKKRYVKIILTRKQLELLLLKSSEGVSFKLPETYGGCNRKWKPSLQTIVEFKQSLCFGTLIISLFIYPSPELDQQVMEVQARLMEYKYHFMVAITVSVLVSSLIYAAPIVLDILSYFWPLFASTAAFLAIAITFGGFQQLSDEATGEGIMDYVAGRPDDSHKYY</sequence>
<reference evidence="2 3" key="1">
    <citation type="submission" date="2022-03" db="EMBL/GenBank/DDBJ databases">
        <authorList>
            <person name="Macdonald S."/>
            <person name="Ahmed S."/>
            <person name="Newling K."/>
        </authorList>
    </citation>
    <scope>NUCLEOTIDE SEQUENCE [LARGE SCALE GENOMIC DNA]</scope>
</reference>
<keyword evidence="1" id="KW-1133">Transmembrane helix</keyword>
<dbReference type="PANTHER" id="PTHR34125">
    <property type="entry name" value="OS01G0762900 PROTEIN"/>
    <property type="match status" value="1"/>
</dbReference>